<dbReference type="Gene3D" id="3.30.1330.100">
    <property type="entry name" value="CofE-like"/>
    <property type="match status" value="2"/>
</dbReference>
<evidence type="ECO:0000256" key="8">
    <source>
        <dbReference type="ARBA" id="ARBA00023211"/>
    </source>
</evidence>
<evidence type="ECO:0000259" key="11">
    <source>
        <dbReference type="Pfam" id="PF00881"/>
    </source>
</evidence>
<feature type="binding site" evidence="10">
    <location>
        <position position="63"/>
    </location>
    <ligand>
        <name>GTP</name>
        <dbReference type="ChEBI" id="CHEBI:37565"/>
    </ligand>
</feature>
<dbReference type="InterPro" id="IPR019943">
    <property type="entry name" value="F420_FbiB_C"/>
</dbReference>
<feature type="binding site" evidence="10">
    <location>
        <position position="58"/>
    </location>
    <ligand>
        <name>GTP</name>
        <dbReference type="ChEBI" id="CHEBI:37565"/>
    </ligand>
</feature>
<keyword evidence="7 10" id="KW-0342">GTP-binding</keyword>
<dbReference type="EC" id="6.3.2.34" evidence="10"/>
<evidence type="ECO:0000313" key="14">
    <source>
        <dbReference type="Proteomes" id="UP001303236"/>
    </source>
</evidence>
<comment type="catalytic activity">
    <reaction evidence="10">
        <text>oxidized coenzyme F420-0 + FMN + H(+) = dehydro coenzyme F420-0 + FMNH2</text>
        <dbReference type="Rhea" id="RHEA:60360"/>
        <dbReference type="ChEBI" id="CHEBI:15378"/>
        <dbReference type="ChEBI" id="CHEBI:57618"/>
        <dbReference type="ChEBI" id="CHEBI:58210"/>
        <dbReference type="ChEBI" id="CHEBI:59907"/>
        <dbReference type="ChEBI" id="CHEBI:143705"/>
        <dbReference type="EC" id="1.3.8.17"/>
    </reaction>
</comment>
<keyword evidence="14" id="KW-1185">Reference proteome</keyword>
<keyword evidence="3 10" id="KW-0547">Nucleotide-binding</keyword>
<comment type="pathway">
    <text evidence="10">Cofactor biosynthesis; coenzyme F420 biosynthesis.</text>
</comment>
<dbReference type="EC" id="6.3.2.31" evidence="10"/>
<sequence>MSIAPGAVGGGAVGGGAPSFQVWALGGLPEVRAGDDLAKLIAGAEPGLVDGDVLLVTSKIVSKAEGRIVQAADREAAIDAETVRVVARRGTLRIVENRQGLVMAAAGVDASNTPAGTVLLLPEDPDASARAIRDGLRDTLGVEVGVVITDTFGRPWRNGLTDVAIGAAGVRVLDDLRGGTDAYGNPLSATVVATADELAAAGDLVKGKAAGLPVAVVRGLPHVVASGEDEPGARALVRGAADDMFRLGTSEAVREAVTLRRTVREFSDEPVDPGAVRRAVAAAVTAPAPHHTTPWRFVLLESTESRTRLLDAMRDAWIADLRRDGKSEESIAKRVRRGDVLRNAPYLAVPCLVMDGSHTYGDERRDTAEREMFVVAAGAGVQNFLVALAGERLGSAWVSSTMFCRSVVREVLSLPTSWDPLGAVAVGHAAGVPRERGVRDAEAFIAVR</sequence>
<evidence type="ECO:0000256" key="1">
    <source>
        <dbReference type="ARBA" id="ARBA00022598"/>
    </source>
</evidence>
<dbReference type="NCBIfam" id="TIGR03553">
    <property type="entry name" value="F420_FbiB_CTERM"/>
    <property type="match status" value="1"/>
</dbReference>
<dbReference type="EC" id="1.3.8.17" evidence="10"/>
<feature type="binding site" evidence="10">
    <location>
        <position position="320"/>
    </location>
    <ligand>
        <name>coenzyme F420-(gamma-Glu)n</name>
        <dbReference type="ChEBI" id="CHEBI:133980"/>
    </ligand>
</feature>
<feature type="domain" description="Nitroreductase" evidence="11">
    <location>
        <begin position="260"/>
        <end position="428"/>
    </location>
</feature>
<dbReference type="NCBIfam" id="NF009810">
    <property type="entry name" value="PRK13294.1"/>
    <property type="match status" value="1"/>
</dbReference>
<keyword evidence="9 10" id="KW-0511">Multifunctional enzyme</keyword>
<dbReference type="Pfam" id="PF00881">
    <property type="entry name" value="Nitroreductase"/>
    <property type="match status" value="1"/>
</dbReference>
<keyword evidence="8 10" id="KW-0464">Manganese</keyword>
<dbReference type="Proteomes" id="UP001303236">
    <property type="component" value="Chromosome"/>
</dbReference>
<dbReference type="InterPro" id="IPR002847">
    <property type="entry name" value="F420-0_gamma-glut_ligase-dom"/>
</dbReference>
<evidence type="ECO:0000256" key="6">
    <source>
        <dbReference type="ARBA" id="ARBA00023002"/>
    </source>
</evidence>
<dbReference type="Gene3D" id="3.40.109.10">
    <property type="entry name" value="NADH Oxidase"/>
    <property type="match status" value="1"/>
</dbReference>
<dbReference type="SUPFAM" id="SSF144010">
    <property type="entry name" value="CofE-like"/>
    <property type="match status" value="1"/>
</dbReference>
<protein>
    <recommendedName>
        <fullName evidence="10">Bifunctional F420 biosynthesis protein FbiB</fullName>
    </recommendedName>
    <domain>
        <recommendedName>
            <fullName evidence="10">Coenzyme F420:L-glutamate ligase</fullName>
            <ecNumber evidence="10">6.3.2.31</ecNumber>
            <ecNumber evidence="10">6.3.2.34</ecNumber>
        </recommendedName>
        <alternativeName>
            <fullName evidence="10">Coenzyme F420-0:L-glutamate ligase</fullName>
        </alternativeName>
        <alternativeName>
            <fullName evidence="10">Coenzyme F420-1:gamma-L-glutamate ligase</fullName>
        </alternativeName>
    </domain>
    <domain>
        <recommendedName>
            <fullName evidence="10">Dehydro-coenzyme F420-0 reductase</fullName>
            <ecNumber evidence="10">1.3.8.17</ecNumber>
        </recommendedName>
    </domain>
</protein>
<feature type="binding site" evidence="10">
    <location>
        <position position="399"/>
    </location>
    <ligand>
        <name>FMN</name>
        <dbReference type="ChEBI" id="CHEBI:58210"/>
    </ligand>
</feature>
<organism evidence="13 14">
    <name type="scientific">Streptomyces durocortorensis</name>
    <dbReference type="NCBI Taxonomy" id="2811104"/>
    <lineage>
        <taxon>Bacteria</taxon>
        <taxon>Bacillati</taxon>
        <taxon>Actinomycetota</taxon>
        <taxon>Actinomycetes</taxon>
        <taxon>Kitasatosporales</taxon>
        <taxon>Streptomycetaceae</taxon>
        <taxon>Streptomyces</taxon>
    </lineage>
</organism>
<evidence type="ECO:0000256" key="2">
    <source>
        <dbReference type="ARBA" id="ARBA00022723"/>
    </source>
</evidence>
<evidence type="ECO:0000256" key="5">
    <source>
        <dbReference type="ARBA" id="ARBA00022958"/>
    </source>
</evidence>
<feature type="binding site" evidence="10">
    <location>
        <position position="436"/>
    </location>
    <ligand>
        <name>FMN</name>
        <dbReference type="ChEBI" id="CHEBI:58210"/>
    </ligand>
</feature>
<comment type="function">
    <text evidence="10">Bifunctional enzyme that catalyzes the GTP-dependent successive addition of two or more gamma-linked L-glutamates to the L-lactyl phosphodiester of 7,8-didemethyl-8-hydroxy-5-deazariboflavin (F420-0) to form polyglutamated F420 derivatives, and the FMNH2-dependent reduction of dehydro-F420-0 to form F420-0.</text>
</comment>
<dbReference type="InterPro" id="IPR000415">
    <property type="entry name" value="Nitroreductase-like"/>
</dbReference>
<evidence type="ECO:0000256" key="10">
    <source>
        <dbReference type="HAMAP-Rule" id="MF_01259"/>
    </source>
</evidence>
<feature type="domain" description="Coenzyme F420:L-glutamate ligase-like" evidence="12">
    <location>
        <begin position="28"/>
        <end position="219"/>
    </location>
</feature>
<dbReference type="InterPro" id="IPR023661">
    <property type="entry name" value="FbiB"/>
</dbReference>
<comment type="cofactor">
    <cofactor evidence="10">
        <name>K(+)</name>
        <dbReference type="ChEBI" id="CHEBI:29103"/>
    </cofactor>
    <text evidence="10">Monovalent cation. The ion could be potassium.</text>
</comment>
<keyword evidence="2 10" id="KW-0479">Metal-binding</keyword>
<feature type="binding site" evidence="10">
    <location>
        <position position="151"/>
    </location>
    <ligand>
        <name>a divalent metal cation</name>
        <dbReference type="ChEBI" id="CHEBI:60240"/>
        <label>2</label>
    </ligand>
</feature>
<dbReference type="PANTHER" id="PTHR47917:SF1">
    <property type="entry name" value="COENZYME F420:L-GLUTAMATE LIGASE"/>
    <property type="match status" value="1"/>
</dbReference>
<evidence type="ECO:0000256" key="4">
    <source>
        <dbReference type="ARBA" id="ARBA00022842"/>
    </source>
</evidence>
<dbReference type="Pfam" id="PF01996">
    <property type="entry name" value="F420_ligase"/>
    <property type="match status" value="1"/>
</dbReference>
<dbReference type="EMBL" id="CP134500">
    <property type="protein sequence ID" value="WNF27404.1"/>
    <property type="molecule type" value="Genomic_DNA"/>
</dbReference>
<proteinExistence type="inferred from homology"/>
<dbReference type="InterPro" id="IPR008225">
    <property type="entry name" value="F420-0_g-glutamyl_ligase"/>
</dbReference>
<evidence type="ECO:0000256" key="7">
    <source>
        <dbReference type="ARBA" id="ARBA00023134"/>
    </source>
</evidence>
<feature type="region of interest" description="Coenzyme F420:L-glutamate ligase" evidence="10">
    <location>
        <begin position="1"/>
        <end position="248"/>
    </location>
</feature>
<gene>
    <name evidence="10" type="primary">fbiB</name>
    <name evidence="13" type="ORF">RI138_11460</name>
</gene>
<keyword evidence="5 10" id="KW-0630">Potassium</keyword>
<dbReference type="HAMAP" id="MF_01259">
    <property type="entry name" value="F420_ligase_FbiB"/>
    <property type="match status" value="1"/>
</dbReference>
<evidence type="ECO:0000313" key="13">
    <source>
        <dbReference type="EMBL" id="WNF27404.1"/>
    </source>
</evidence>
<dbReference type="InterPro" id="IPR029479">
    <property type="entry name" value="Nitroreductase"/>
</dbReference>
<evidence type="ECO:0000256" key="3">
    <source>
        <dbReference type="ARBA" id="ARBA00022741"/>
    </source>
</evidence>
<comment type="catalytic activity">
    <reaction evidence="10">
        <text>oxidized coenzyme F420-0 + GTP + L-glutamate = oxidized coenzyme F420-1 + GDP + phosphate + H(+)</text>
        <dbReference type="Rhea" id="RHEA:30555"/>
        <dbReference type="ChEBI" id="CHEBI:15378"/>
        <dbReference type="ChEBI" id="CHEBI:29985"/>
        <dbReference type="ChEBI" id="CHEBI:37565"/>
        <dbReference type="ChEBI" id="CHEBI:43474"/>
        <dbReference type="ChEBI" id="CHEBI:58189"/>
        <dbReference type="ChEBI" id="CHEBI:59907"/>
        <dbReference type="ChEBI" id="CHEBI:59920"/>
        <dbReference type="EC" id="6.3.2.31"/>
    </reaction>
</comment>
<reference evidence="13 14" key="1">
    <citation type="submission" date="2023-09" db="EMBL/GenBank/DDBJ databases">
        <title>Genome completion map analysis of the actinomycetes C11-1.</title>
        <authorList>
            <person name="Qin P."/>
            <person name="Guan P."/>
        </authorList>
    </citation>
    <scope>NUCLEOTIDE SEQUENCE [LARGE SCALE GENOMIC DNA]</scope>
    <source>
        <strain evidence="13 14">C11-1</strain>
    </source>
</reference>
<accession>A0ABY9VW64</accession>
<feature type="binding site" evidence="10">
    <location>
        <position position="288"/>
    </location>
    <ligand>
        <name>FMN</name>
        <dbReference type="ChEBI" id="CHEBI:58210"/>
    </ligand>
</feature>
<feature type="binding site" evidence="10">
    <location>
        <begin position="28"/>
        <end position="31"/>
    </location>
    <ligand>
        <name>GTP</name>
        <dbReference type="ChEBI" id="CHEBI:37565"/>
    </ligand>
</feature>
<comment type="catalytic activity">
    <reaction evidence="10">
        <text>oxidized coenzyme F420-1 + GTP + L-glutamate = oxidized coenzyme F420-2 + GDP + phosphate + H(+)</text>
        <dbReference type="Rhea" id="RHEA:30523"/>
        <dbReference type="ChEBI" id="CHEBI:15378"/>
        <dbReference type="ChEBI" id="CHEBI:29985"/>
        <dbReference type="ChEBI" id="CHEBI:37565"/>
        <dbReference type="ChEBI" id="CHEBI:43474"/>
        <dbReference type="ChEBI" id="CHEBI:57922"/>
        <dbReference type="ChEBI" id="CHEBI:58189"/>
        <dbReference type="ChEBI" id="CHEBI:59920"/>
        <dbReference type="EC" id="6.3.2.34"/>
    </reaction>
</comment>
<feature type="binding site" evidence="10">
    <location>
        <position position="150"/>
    </location>
    <ligand>
        <name>a divalent metal cation</name>
        <dbReference type="ChEBI" id="CHEBI:60240"/>
        <label>1</label>
    </ligand>
</feature>
<keyword evidence="6 10" id="KW-0560">Oxidoreductase</keyword>
<dbReference type="NCBIfam" id="TIGR01916">
    <property type="entry name" value="F420_cofE"/>
    <property type="match status" value="1"/>
</dbReference>
<keyword evidence="1 10" id="KW-0436">Ligase</keyword>
<dbReference type="SUPFAM" id="SSF55469">
    <property type="entry name" value="FMN-dependent nitroreductase-like"/>
    <property type="match status" value="1"/>
</dbReference>
<evidence type="ECO:0000256" key="9">
    <source>
        <dbReference type="ARBA" id="ARBA00023268"/>
    </source>
</evidence>
<comment type="similarity">
    <text evidence="10">In the N-terminal section; belongs to the CofE family.</text>
</comment>
<keyword evidence="4 10" id="KW-0460">Magnesium</keyword>
<name>A0ABY9VW64_9ACTN</name>
<evidence type="ECO:0000259" key="12">
    <source>
        <dbReference type="Pfam" id="PF01996"/>
    </source>
</evidence>
<comment type="caution">
    <text evidence="10">Lacks conserved residue(s) required for the propagation of feature annotation.</text>
</comment>
<comment type="cofactor">
    <cofactor evidence="10">
        <name>Mg(2+)</name>
        <dbReference type="ChEBI" id="CHEBI:18420"/>
    </cofactor>
    <cofactor evidence="10">
        <name>Mn(2+)</name>
        <dbReference type="ChEBI" id="CHEBI:29035"/>
    </cofactor>
    <text evidence="10">Binds 2 divalent metal cations per subunit. The ions could be magnesium and/or manganese.</text>
</comment>
<dbReference type="PANTHER" id="PTHR47917">
    <property type="match status" value="1"/>
</dbReference>
<dbReference type="GO" id="GO:0052618">
    <property type="term" value="F:coenzyme F420-0:L-glutamate ligase activity"/>
    <property type="evidence" value="ECO:0007669"/>
    <property type="project" value="UniProtKB-EC"/>
</dbReference>
<feature type="binding site" evidence="10">
    <location>
        <position position="112"/>
    </location>
    <ligand>
        <name>GTP</name>
        <dbReference type="ChEBI" id="CHEBI:37565"/>
    </ligand>
</feature>
<feature type="region of interest" description="Dehydro-coenzyme F420-0 reductase" evidence="10">
    <location>
        <begin position="249"/>
        <end position="448"/>
    </location>
</feature>
<feature type="binding site" evidence="10">
    <location>
        <position position="109"/>
    </location>
    <ligand>
        <name>a divalent metal cation</name>
        <dbReference type="ChEBI" id="CHEBI:60240"/>
        <label>1</label>
    </ligand>
</feature>